<accession>A0ABN7HH32</accession>
<dbReference type="EMBL" id="CAJHCQ010000002">
    <property type="protein sequence ID" value="CAD6518252.1"/>
    <property type="molecule type" value="Genomic_DNA"/>
</dbReference>
<sequence>MQRIGGGAQTRLMPSLRLRHRAVCVRMTPRAQHDLLSEDVCRVDTQSLLRCRGGLRRSQSETCPLGAICGLCAGHAHPRRAAPRCDAMRCDALHVRLADQRSLMSIVLAVPVRSGVVSVCAVYHLSVCRVDTPTAYLNALWRRLRSARAPMESDDASATGLEIKQLQKARRSPRSARFEKSKCCCQLARPHCVAL</sequence>
<comment type="caution">
    <text evidence="1">The sequence shown here is derived from an EMBL/GenBank/DDBJ whole genome shotgun (WGS) entry which is preliminary data.</text>
</comment>
<gene>
    <name evidence="1" type="ORF">LMG27952_00974</name>
</gene>
<protein>
    <submittedName>
        <fullName evidence="1">Uncharacterized protein</fullName>
    </submittedName>
</protein>
<evidence type="ECO:0000313" key="1">
    <source>
        <dbReference type="EMBL" id="CAD6518252.1"/>
    </source>
</evidence>
<organism evidence="1 2">
    <name type="scientific">Paraburkholderia hiiakae</name>
    <dbReference type="NCBI Taxonomy" id="1081782"/>
    <lineage>
        <taxon>Bacteria</taxon>
        <taxon>Pseudomonadati</taxon>
        <taxon>Pseudomonadota</taxon>
        <taxon>Betaproteobacteria</taxon>
        <taxon>Burkholderiales</taxon>
        <taxon>Burkholderiaceae</taxon>
        <taxon>Paraburkholderia</taxon>
    </lineage>
</organism>
<reference evidence="1 2" key="1">
    <citation type="submission" date="2020-10" db="EMBL/GenBank/DDBJ databases">
        <authorList>
            <person name="Peeters C."/>
        </authorList>
    </citation>
    <scope>NUCLEOTIDE SEQUENCE [LARGE SCALE GENOMIC DNA]</scope>
    <source>
        <strain evidence="1 2">LMG 27952</strain>
    </source>
</reference>
<keyword evidence="2" id="KW-1185">Reference proteome</keyword>
<proteinExistence type="predicted"/>
<dbReference type="Proteomes" id="UP000656319">
    <property type="component" value="Unassembled WGS sequence"/>
</dbReference>
<evidence type="ECO:0000313" key="2">
    <source>
        <dbReference type="Proteomes" id="UP000656319"/>
    </source>
</evidence>
<name>A0ABN7HH32_9BURK</name>